<comment type="similarity">
    <text evidence="1">Belongs to the RelE toxin family.</text>
</comment>
<evidence type="ECO:0000256" key="1">
    <source>
        <dbReference type="ARBA" id="ARBA00006226"/>
    </source>
</evidence>
<dbReference type="EMBL" id="CP017147">
    <property type="protein sequence ID" value="AOO79802.1"/>
    <property type="molecule type" value="Genomic_DNA"/>
</dbReference>
<dbReference type="OrthoDB" id="595470at2"/>
<reference evidence="3 4" key="1">
    <citation type="journal article" date="2015" name="Antonie Van Leeuwenhoek">
        <title>Bosea vaviloviae sp. nov., a new species of slow-growing rhizobia isolated from nodules of the relict species Vavilovia formosa (Stev.) Fed.</title>
        <authorList>
            <person name="Safronova V.I."/>
            <person name="Kuznetsova I.G."/>
            <person name="Sazanova A.L."/>
            <person name="Kimeklis A.K."/>
            <person name="Belimov A.A."/>
            <person name="Andronov E.E."/>
            <person name="Pinaev A.G."/>
            <person name="Chizhevskaya E.P."/>
            <person name="Pukhaev A.R."/>
            <person name="Popov K.P."/>
            <person name="Willems A."/>
            <person name="Tikhonovich I.A."/>
        </authorList>
    </citation>
    <scope>NUCLEOTIDE SEQUENCE [LARGE SCALE GENOMIC DNA]</scope>
    <source>
        <strain evidence="3 4">Vaf18</strain>
    </source>
</reference>
<dbReference type="Proteomes" id="UP000094969">
    <property type="component" value="Chromosome"/>
</dbReference>
<dbReference type="NCBIfam" id="TIGR02385">
    <property type="entry name" value="RelE_StbE"/>
    <property type="match status" value="1"/>
</dbReference>
<proteinExistence type="inferred from homology"/>
<dbReference type="PANTHER" id="PTHR33755">
    <property type="entry name" value="TOXIN PARE1-RELATED"/>
    <property type="match status" value="1"/>
</dbReference>
<dbReference type="InterPro" id="IPR035093">
    <property type="entry name" value="RelE/ParE_toxin_dom_sf"/>
</dbReference>
<keyword evidence="2" id="KW-1277">Toxin-antitoxin system</keyword>
<accession>A0A1D7TXG7</accession>
<dbReference type="Pfam" id="PF05016">
    <property type="entry name" value="ParE_toxin"/>
    <property type="match status" value="1"/>
</dbReference>
<sequence>MKLIWTPRAKDDLREIGHYIADFNPTAALTLVRRLRLAAKTLADNPAIGRPGRAEETRELVVSGTSYILPYRVREGRVEILAALHAARDWPDQF</sequence>
<keyword evidence="4" id="KW-1185">Reference proteome</keyword>
<dbReference type="STRING" id="1526658.BHK69_04320"/>
<dbReference type="InterPro" id="IPR051803">
    <property type="entry name" value="TA_system_RelE-like_toxin"/>
</dbReference>
<dbReference type="RefSeq" id="WP_069689024.1">
    <property type="nucleotide sequence ID" value="NZ_CP017147.1"/>
</dbReference>
<evidence type="ECO:0000313" key="4">
    <source>
        <dbReference type="Proteomes" id="UP000094969"/>
    </source>
</evidence>
<dbReference type="KEGG" id="bvv:BHK69_04320"/>
<protein>
    <submittedName>
        <fullName evidence="3">Toxin Y4kP</fullName>
    </submittedName>
</protein>
<gene>
    <name evidence="3" type="ORF">BHK69_04320</name>
</gene>
<dbReference type="InterPro" id="IPR007712">
    <property type="entry name" value="RelE/ParE_toxin"/>
</dbReference>
<evidence type="ECO:0000313" key="3">
    <source>
        <dbReference type="EMBL" id="AOO79802.1"/>
    </source>
</evidence>
<dbReference type="AlphaFoldDB" id="A0A1D7TXG7"/>
<organism evidence="3 4">
    <name type="scientific">Bosea vaviloviae</name>
    <dbReference type="NCBI Taxonomy" id="1526658"/>
    <lineage>
        <taxon>Bacteria</taxon>
        <taxon>Pseudomonadati</taxon>
        <taxon>Pseudomonadota</taxon>
        <taxon>Alphaproteobacteria</taxon>
        <taxon>Hyphomicrobiales</taxon>
        <taxon>Boseaceae</taxon>
        <taxon>Bosea</taxon>
    </lineage>
</organism>
<dbReference type="Gene3D" id="3.30.2310.20">
    <property type="entry name" value="RelE-like"/>
    <property type="match status" value="1"/>
</dbReference>
<evidence type="ECO:0000256" key="2">
    <source>
        <dbReference type="ARBA" id="ARBA00022649"/>
    </source>
</evidence>
<dbReference type="PANTHER" id="PTHR33755:SF6">
    <property type="entry name" value="PLASMID STABILIZATION SYSTEM PROTEIN"/>
    <property type="match status" value="1"/>
</dbReference>
<name>A0A1D7TXG7_9HYPH</name>